<feature type="transmembrane region" description="Helical" evidence="10">
    <location>
        <begin position="424"/>
        <end position="445"/>
    </location>
</feature>
<feature type="transmembrane region" description="Helical" evidence="10">
    <location>
        <begin position="364"/>
        <end position="386"/>
    </location>
</feature>
<evidence type="ECO:0000256" key="5">
    <source>
        <dbReference type="ARBA" id="ARBA00022692"/>
    </source>
</evidence>
<evidence type="ECO:0000256" key="8">
    <source>
        <dbReference type="ARBA" id="ARBA00023065"/>
    </source>
</evidence>
<evidence type="ECO:0000256" key="2">
    <source>
        <dbReference type="ARBA" id="ARBA00022448"/>
    </source>
</evidence>
<evidence type="ECO:0000313" key="12">
    <source>
        <dbReference type="Proteomes" id="UP000490821"/>
    </source>
</evidence>
<proteinExistence type="predicted"/>
<evidence type="ECO:0000256" key="6">
    <source>
        <dbReference type="ARBA" id="ARBA00022958"/>
    </source>
</evidence>
<dbReference type="GO" id="GO:0005886">
    <property type="term" value="C:plasma membrane"/>
    <property type="evidence" value="ECO:0007669"/>
    <property type="project" value="UniProtKB-SubCell"/>
</dbReference>
<sequence>MKVEIFKKRHEHHTMRPTRQIALSFLAVILIGTILLSLPICNKSTPTTFLNNLFIATSATCVTGLVPVTTSEQFNYLGQLIIIVLIQIGGLGFLTFLNLLLIMIKKKISLTNKIVLQEALNQPSLNAIPKFLKNVIKYTFIVEGIGAILLLFVFVPEYGVLKGIYFAVFHAISAFCNAGFDVLGNNSLIGYQTNIIINLVIPGLIIMGGLGFIVWFDVMETIKKEYKKPSKFNYRHLFKSFSLHTKIVLIMTSILLFIGMVLFYLCEFYNPDTIGKLNFLDQLQVSFFQSTTLRTAGFASVDIASLYPYTKFMMCIIMFIGGSPAGTAGGIKTVTFAISILMVYNIYHGRKEVTVFSRRIPKRLIIRSFAIITIGISLAFISIFILSISENAPFIDIMFEAVSAFATVGLSASLTPSLTGIGKIIIIILMYIGRIGPITLIISFARRSYINAGKKEVQYTDGNILLG</sequence>
<comment type="subcellular location">
    <subcellularLocation>
        <location evidence="1">Cell membrane</location>
        <topology evidence="1">Multi-pass membrane protein</topology>
    </subcellularLocation>
</comment>
<evidence type="ECO:0000256" key="7">
    <source>
        <dbReference type="ARBA" id="ARBA00022989"/>
    </source>
</evidence>
<feature type="transmembrane region" description="Helical" evidence="10">
    <location>
        <begin position="21"/>
        <end position="40"/>
    </location>
</feature>
<dbReference type="PANTHER" id="PTHR32024">
    <property type="entry name" value="TRK SYSTEM POTASSIUM UPTAKE PROTEIN TRKG-RELATED"/>
    <property type="match status" value="1"/>
</dbReference>
<feature type="transmembrane region" description="Helical" evidence="10">
    <location>
        <begin position="195"/>
        <end position="216"/>
    </location>
</feature>
<evidence type="ECO:0000256" key="3">
    <source>
        <dbReference type="ARBA" id="ARBA00022475"/>
    </source>
</evidence>
<keyword evidence="2" id="KW-0813">Transport</keyword>
<dbReference type="RefSeq" id="WP_172472987.1">
    <property type="nucleotide sequence ID" value="NZ_BLMI01000225.1"/>
</dbReference>
<feature type="transmembrane region" description="Helical" evidence="10">
    <location>
        <begin position="247"/>
        <end position="266"/>
    </location>
</feature>
<dbReference type="SUPFAM" id="SSF81324">
    <property type="entry name" value="Voltage-gated potassium channels"/>
    <property type="match status" value="1"/>
</dbReference>
<protein>
    <submittedName>
        <fullName evidence="11">Ktr system potassium uptake protein B</fullName>
    </submittedName>
</protein>
<dbReference type="InterPro" id="IPR003445">
    <property type="entry name" value="Cat_transpt"/>
</dbReference>
<evidence type="ECO:0000256" key="10">
    <source>
        <dbReference type="SAM" id="Phobius"/>
    </source>
</evidence>
<keyword evidence="7 10" id="KW-1133">Transmembrane helix</keyword>
<feature type="transmembrane region" description="Helical" evidence="10">
    <location>
        <begin position="80"/>
        <end position="104"/>
    </location>
</feature>
<evidence type="ECO:0000313" key="11">
    <source>
        <dbReference type="EMBL" id="GFI41784.1"/>
    </source>
</evidence>
<dbReference type="GO" id="GO:0015379">
    <property type="term" value="F:potassium:chloride symporter activity"/>
    <property type="evidence" value="ECO:0007669"/>
    <property type="project" value="InterPro"/>
</dbReference>
<dbReference type="InterPro" id="IPR004772">
    <property type="entry name" value="TrkH"/>
</dbReference>
<gene>
    <name evidence="11" type="primary">ktrB</name>
    <name evidence="11" type="ORF">IMSAGC017_01829</name>
</gene>
<keyword evidence="5 10" id="KW-0812">Transmembrane</keyword>
<keyword evidence="6" id="KW-0630">Potassium</keyword>
<evidence type="ECO:0000256" key="1">
    <source>
        <dbReference type="ARBA" id="ARBA00004651"/>
    </source>
</evidence>
<keyword evidence="9 10" id="KW-0472">Membrane</keyword>
<keyword evidence="8" id="KW-0406">Ion transport</keyword>
<dbReference type="Pfam" id="PF02386">
    <property type="entry name" value="TrkH"/>
    <property type="match status" value="1"/>
</dbReference>
<organism evidence="11 12">
    <name type="scientific">Thomasclavelia cocleata</name>
    <dbReference type="NCBI Taxonomy" id="69824"/>
    <lineage>
        <taxon>Bacteria</taxon>
        <taxon>Bacillati</taxon>
        <taxon>Bacillota</taxon>
        <taxon>Erysipelotrichia</taxon>
        <taxon>Erysipelotrichales</taxon>
        <taxon>Coprobacillaceae</taxon>
        <taxon>Thomasclavelia</taxon>
    </lineage>
</organism>
<reference evidence="11 12" key="1">
    <citation type="journal article" date="2020" name="Microbiome">
        <title>Single-cell genomics of uncultured bacteria reveals dietary fiber responders in the mouse gut microbiota.</title>
        <authorList>
            <person name="Chijiiwa R."/>
            <person name="Hosokawa M."/>
            <person name="Kogawa M."/>
            <person name="Nishikawa Y."/>
            <person name="Ide K."/>
            <person name="Sakanashi C."/>
            <person name="Takahashi K."/>
            <person name="Takeyama H."/>
        </authorList>
    </citation>
    <scope>NUCLEOTIDE SEQUENCE [LARGE SCALE GENOMIC DNA]</scope>
    <source>
        <strain evidence="11">IMSAGC_017</strain>
    </source>
</reference>
<accession>A0A829ZFS1</accession>
<feature type="transmembrane region" description="Helical" evidence="10">
    <location>
        <begin position="138"/>
        <end position="158"/>
    </location>
</feature>
<dbReference type="NCBIfam" id="TIGR00933">
    <property type="entry name" value="2a38"/>
    <property type="match status" value="1"/>
</dbReference>
<feature type="transmembrane region" description="Helical" evidence="10">
    <location>
        <begin position="316"/>
        <end position="344"/>
    </location>
</feature>
<keyword evidence="3" id="KW-1003">Cell membrane</keyword>
<feature type="transmembrane region" description="Helical" evidence="10">
    <location>
        <begin position="164"/>
        <end position="183"/>
    </location>
</feature>
<name>A0A829ZFS1_9FIRM</name>
<dbReference type="EMBL" id="BLMI01000225">
    <property type="protein sequence ID" value="GFI41784.1"/>
    <property type="molecule type" value="Genomic_DNA"/>
</dbReference>
<evidence type="ECO:0000256" key="4">
    <source>
        <dbReference type="ARBA" id="ARBA00022538"/>
    </source>
</evidence>
<dbReference type="PANTHER" id="PTHR32024:SF1">
    <property type="entry name" value="KTR SYSTEM POTASSIUM UPTAKE PROTEIN B"/>
    <property type="match status" value="1"/>
</dbReference>
<dbReference type="Proteomes" id="UP000490821">
    <property type="component" value="Unassembled WGS sequence"/>
</dbReference>
<evidence type="ECO:0000256" key="9">
    <source>
        <dbReference type="ARBA" id="ARBA00023136"/>
    </source>
</evidence>
<comment type="caution">
    <text evidence="11">The sequence shown here is derived from an EMBL/GenBank/DDBJ whole genome shotgun (WGS) entry which is preliminary data.</text>
</comment>
<keyword evidence="4" id="KW-0633">Potassium transport</keyword>
<dbReference type="AlphaFoldDB" id="A0A829ZFS1"/>